<reference evidence="3" key="1">
    <citation type="submission" date="2021-07" db="EMBL/GenBank/DDBJ databases">
        <authorList>
            <person name="Catto M.A."/>
            <person name="Jacobson A."/>
            <person name="Kennedy G."/>
            <person name="Labadie P."/>
            <person name="Hunt B.G."/>
            <person name="Srinivasan R."/>
        </authorList>
    </citation>
    <scope>NUCLEOTIDE SEQUENCE</scope>
    <source>
        <strain evidence="3">PL_HMW_Pooled</strain>
        <tissue evidence="3">Head</tissue>
    </source>
</reference>
<feature type="domain" description="Myb/SANT-like DNA-binding" evidence="2">
    <location>
        <begin position="8"/>
        <end position="77"/>
    </location>
</feature>
<sequence length="245" mass="27776">MAQRKANEYWKDEETRALVRLRIAHDKLFTGSKGNSCHGWNRVVIESLRKEGVTREDDKKIKRKWSDECRKYKDLMNPSAHLTGVGTEDGEPVDMDPVVFEILASYHETKHNTNPPALFDTSVPSGRETDALGEHSYSTAKSEYLGNTAAGTSSSCVVPEEYITEIEVPSSVNFAEDDDGDCEVSVKASSSKRCCEFYNKPTEKSKKVKQNNNDEWLKEFLVQSREDRRQDMAQLVTVLEKFAPK</sequence>
<feature type="region of interest" description="Disordered" evidence="1">
    <location>
        <begin position="113"/>
        <end position="133"/>
    </location>
</feature>
<protein>
    <submittedName>
        <fullName evidence="3">Trihelix transcription factor GT-4</fullName>
    </submittedName>
</protein>
<evidence type="ECO:0000313" key="4">
    <source>
        <dbReference type="Proteomes" id="UP001219518"/>
    </source>
</evidence>
<dbReference type="InterPro" id="IPR044822">
    <property type="entry name" value="Myb_DNA-bind_4"/>
</dbReference>
<dbReference type="Gene3D" id="1.10.10.60">
    <property type="entry name" value="Homeodomain-like"/>
    <property type="match status" value="1"/>
</dbReference>
<organism evidence="3 4">
    <name type="scientific">Frankliniella fusca</name>
    <dbReference type="NCBI Taxonomy" id="407009"/>
    <lineage>
        <taxon>Eukaryota</taxon>
        <taxon>Metazoa</taxon>
        <taxon>Ecdysozoa</taxon>
        <taxon>Arthropoda</taxon>
        <taxon>Hexapoda</taxon>
        <taxon>Insecta</taxon>
        <taxon>Pterygota</taxon>
        <taxon>Neoptera</taxon>
        <taxon>Paraneoptera</taxon>
        <taxon>Thysanoptera</taxon>
        <taxon>Terebrantia</taxon>
        <taxon>Thripoidea</taxon>
        <taxon>Thripidae</taxon>
        <taxon>Frankliniella</taxon>
    </lineage>
</organism>
<evidence type="ECO:0000313" key="3">
    <source>
        <dbReference type="EMBL" id="KAK3911646.1"/>
    </source>
</evidence>
<dbReference type="Proteomes" id="UP001219518">
    <property type="component" value="Unassembled WGS sequence"/>
</dbReference>
<comment type="caution">
    <text evidence="3">The sequence shown here is derived from an EMBL/GenBank/DDBJ whole genome shotgun (WGS) entry which is preliminary data.</text>
</comment>
<keyword evidence="4" id="KW-1185">Reference proteome</keyword>
<dbReference type="EMBL" id="JAHWGI010000283">
    <property type="protein sequence ID" value="KAK3911646.1"/>
    <property type="molecule type" value="Genomic_DNA"/>
</dbReference>
<proteinExistence type="predicted"/>
<dbReference type="Pfam" id="PF13837">
    <property type="entry name" value="Myb_DNA-bind_4"/>
    <property type="match status" value="1"/>
</dbReference>
<reference evidence="3" key="2">
    <citation type="journal article" date="2023" name="BMC Genomics">
        <title>Pest status, molecular evolution, and epigenetic factors derived from the genome assembly of Frankliniella fusca, a thysanopteran phytovirus vector.</title>
        <authorList>
            <person name="Catto M.A."/>
            <person name="Labadie P.E."/>
            <person name="Jacobson A.L."/>
            <person name="Kennedy G.G."/>
            <person name="Srinivasan R."/>
            <person name="Hunt B.G."/>
        </authorList>
    </citation>
    <scope>NUCLEOTIDE SEQUENCE</scope>
    <source>
        <strain evidence="3">PL_HMW_Pooled</strain>
    </source>
</reference>
<evidence type="ECO:0000256" key="1">
    <source>
        <dbReference type="SAM" id="MobiDB-lite"/>
    </source>
</evidence>
<evidence type="ECO:0000259" key="2">
    <source>
        <dbReference type="Pfam" id="PF13837"/>
    </source>
</evidence>
<gene>
    <name evidence="3" type="ORF">KUF71_021307</name>
</gene>
<accession>A0AAE1L9E5</accession>
<name>A0AAE1L9E5_9NEOP</name>
<dbReference type="AlphaFoldDB" id="A0AAE1L9E5"/>